<evidence type="ECO:0000313" key="3">
    <source>
        <dbReference type="EMBL" id="RKE97790.1"/>
    </source>
</evidence>
<evidence type="ECO:0008006" key="5">
    <source>
        <dbReference type="Google" id="ProtNLM"/>
    </source>
</evidence>
<evidence type="ECO:0000256" key="2">
    <source>
        <dbReference type="SAM" id="SignalP"/>
    </source>
</evidence>
<comment type="caution">
    <text evidence="3">The sequence shown here is derived from an EMBL/GenBank/DDBJ whole genome shotgun (WGS) entry which is preliminary data.</text>
</comment>
<feature type="region of interest" description="Disordered" evidence="1">
    <location>
        <begin position="19"/>
        <end position="53"/>
    </location>
</feature>
<dbReference type="PROSITE" id="PS51257">
    <property type="entry name" value="PROKAR_LIPOPROTEIN"/>
    <property type="match status" value="1"/>
</dbReference>
<dbReference type="EMBL" id="RAQK01000001">
    <property type="protein sequence ID" value="RKE97790.1"/>
    <property type="molecule type" value="Genomic_DNA"/>
</dbReference>
<keyword evidence="4" id="KW-1185">Reference proteome</keyword>
<dbReference type="Proteomes" id="UP000284407">
    <property type="component" value="Unassembled WGS sequence"/>
</dbReference>
<organism evidence="3 4">
    <name type="scientific">Sulfitobacter guttiformis</name>
    <dbReference type="NCBI Taxonomy" id="74349"/>
    <lineage>
        <taxon>Bacteria</taxon>
        <taxon>Pseudomonadati</taxon>
        <taxon>Pseudomonadota</taxon>
        <taxon>Alphaproteobacteria</taxon>
        <taxon>Rhodobacterales</taxon>
        <taxon>Roseobacteraceae</taxon>
        <taxon>Sulfitobacter</taxon>
    </lineage>
</organism>
<accession>A0A420DUD9</accession>
<evidence type="ECO:0000313" key="4">
    <source>
        <dbReference type="Proteomes" id="UP000284407"/>
    </source>
</evidence>
<reference evidence="3 4" key="1">
    <citation type="submission" date="2018-09" db="EMBL/GenBank/DDBJ databases">
        <title>Genomic Encyclopedia of Archaeal and Bacterial Type Strains, Phase II (KMG-II): from individual species to whole genera.</title>
        <authorList>
            <person name="Goeker M."/>
        </authorList>
    </citation>
    <scope>NUCLEOTIDE SEQUENCE [LARGE SCALE GENOMIC DNA]</scope>
    <source>
        <strain evidence="3 4">DSM 11458</strain>
    </source>
</reference>
<name>A0A420DUD9_9RHOB</name>
<sequence>MKYLTALLVVALAACGPPDRSAAREVSPRQEPSNTTPGVHVSGSATVGVVRRF</sequence>
<feature type="signal peptide" evidence="2">
    <location>
        <begin position="1"/>
        <end position="22"/>
    </location>
</feature>
<keyword evidence="2" id="KW-0732">Signal</keyword>
<feature type="chain" id="PRO_5019574470" description="Argininosuccinate lyase" evidence="2">
    <location>
        <begin position="23"/>
        <end position="53"/>
    </location>
</feature>
<proteinExistence type="predicted"/>
<protein>
    <recommendedName>
        <fullName evidence="5">Argininosuccinate lyase</fullName>
    </recommendedName>
</protein>
<dbReference type="AlphaFoldDB" id="A0A420DUD9"/>
<gene>
    <name evidence="3" type="ORF">C8N30_2419</name>
</gene>
<evidence type="ECO:0000256" key="1">
    <source>
        <dbReference type="SAM" id="MobiDB-lite"/>
    </source>
</evidence>